<keyword evidence="4" id="KW-1185">Reference proteome</keyword>
<dbReference type="Pfam" id="PF22795">
    <property type="entry name" value="DUF4796_N"/>
    <property type="match status" value="1"/>
</dbReference>
<accession>A0A7D9HX15</accession>
<organism evidence="3 4">
    <name type="scientific">Paramuricea clavata</name>
    <name type="common">Red gorgonian</name>
    <name type="synonym">Violescent sea-whip</name>
    <dbReference type="NCBI Taxonomy" id="317549"/>
    <lineage>
        <taxon>Eukaryota</taxon>
        <taxon>Metazoa</taxon>
        <taxon>Cnidaria</taxon>
        <taxon>Anthozoa</taxon>
        <taxon>Octocorallia</taxon>
        <taxon>Malacalcyonacea</taxon>
        <taxon>Plexauridae</taxon>
        <taxon>Paramuricea</taxon>
    </lineage>
</organism>
<feature type="domain" description="MKRN2 opposite strand protein-like C-terminal" evidence="1">
    <location>
        <begin position="44"/>
        <end position="202"/>
    </location>
</feature>
<proteinExistence type="predicted"/>
<protein>
    <submittedName>
        <fullName evidence="3">Uncharacterized protein</fullName>
    </submittedName>
</protein>
<name>A0A7D9HX15_PARCT</name>
<dbReference type="AlphaFoldDB" id="A0A7D9HX15"/>
<dbReference type="OrthoDB" id="10065749at2759"/>
<dbReference type="InterPro" id="IPR053922">
    <property type="entry name" value="MKRN2OS-like_N"/>
</dbReference>
<dbReference type="PANTHER" id="PTHR33963">
    <property type="entry name" value="MKRN2 OPPOSITE STRAND PROTEIN"/>
    <property type="match status" value="1"/>
</dbReference>
<dbReference type="InterPro" id="IPR032016">
    <property type="entry name" value="MKRN2OS-like"/>
</dbReference>
<dbReference type="Proteomes" id="UP001152795">
    <property type="component" value="Unassembled WGS sequence"/>
</dbReference>
<comment type="caution">
    <text evidence="3">The sequence shown here is derived from an EMBL/GenBank/DDBJ whole genome shotgun (WGS) entry which is preliminary data.</text>
</comment>
<reference evidence="3" key="1">
    <citation type="submission" date="2020-04" db="EMBL/GenBank/DDBJ databases">
        <authorList>
            <person name="Alioto T."/>
            <person name="Alioto T."/>
            <person name="Gomez Garrido J."/>
        </authorList>
    </citation>
    <scope>NUCLEOTIDE SEQUENCE</scope>
    <source>
        <strain evidence="3">A484AB</strain>
    </source>
</reference>
<dbReference type="PANTHER" id="PTHR33963:SF2">
    <property type="entry name" value="MKRN2 OPPOSITE STRAND PROTEIN"/>
    <property type="match status" value="1"/>
</dbReference>
<feature type="domain" description="MKRN2 opposite strand protein-like N-terminal" evidence="2">
    <location>
        <begin position="9"/>
        <end position="34"/>
    </location>
</feature>
<sequence length="216" mass="24402">MGDEAAIRCMRHCSNDYNIFFVNFPEFCPICKGQIKGSFLVLPPFCVPRPFVSSFQAPYSIVVKPTEGCFLKTYRSGHDLHIGLTSSKGLVYNYDESGVHMDNHLTWPVCIAVDILDILKGYSASVILKDWDKTLCEHSNKSEWTYDKYGPTLHNCYDFVLSFLKDILPGCQGFVGKDSFCNTHIIPRTTKAAQYIDLYRKVVDNGLFVSKANSPD</sequence>
<evidence type="ECO:0000313" key="3">
    <source>
        <dbReference type="EMBL" id="CAB3994876.1"/>
    </source>
</evidence>
<gene>
    <name evidence="3" type="ORF">PACLA_8A046654</name>
</gene>
<dbReference type="EMBL" id="CACRXK020002557">
    <property type="protein sequence ID" value="CAB3994876.1"/>
    <property type="molecule type" value="Genomic_DNA"/>
</dbReference>
<dbReference type="InterPro" id="IPR053921">
    <property type="entry name" value="MKRN2OS-like_C"/>
</dbReference>
<evidence type="ECO:0000313" key="4">
    <source>
        <dbReference type="Proteomes" id="UP001152795"/>
    </source>
</evidence>
<evidence type="ECO:0000259" key="2">
    <source>
        <dbReference type="Pfam" id="PF22795"/>
    </source>
</evidence>
<dbReference type="Pfam" id="PF16044">
    <property type="entry name" value="DUF4796_C"/>
    <property type="match status" value="1"/>
</dbReference>
<evidence type="ECO:0000259" key="1">
    <source>
        <dbReference type="Pfam" id="PF16044"/>
    </source>
</evidence>